<evidence type="ECO:0000313" key="4">
    <source>
        <dbReference type="EMBL" id="KAL3773388.1"/>
    </source>
</evidence>
<protein>
    <recommendedName>
        <fullName evidence="3">J domain-containing protein</fullName>
    </recommendedName>
</protein>
<evidence type="ECO:0000256" key="1">
    <source>
        <dbReference type="SAM" id="MobiDB-lite"/>
    </source>
</evidence>
<dbReference type="CDD" id="cd06257">
    <property type="entry name" value="DnaJ"/>
    <property type="match status" value="1"/>
</dbReference>
<feature type="transmembrane region" description="Helical" evidence="2">
    <location>
        <begin position="306"/>
        <end position="322"/>
    </location>
</feature>
<dbReference type="Pfam" id="PF00226">
    <property type="entry name" value="DnaJ"/>
    <property type="match status" value="1"/>
</dbReference>
<dbReference type="InterPro" id="IPR001623">
    <property type="entry name" value="DnaJ_domain"/>
</dbReference>
<dbReference type="PANTHER" id="PTHR43908">
    <property type="entry name" value="AT29763P-RELATED"/>
    <property type="match status" value="1"/>
</dbReference>
<evidence type="ECO:0000256" key="2">
    <source>
        <dbReference type="SAM" id="Phobius"/>
    </source>
</evidence>
<feature type="transmembrane region" description="Helical" evidence="2">
    <location>
        <begin position="391"/>
        <end position="408"/>
    </location>
</feature>
<feature type="domain" description="J" evidence="3">
    <location>
        <begin position="48"/>
        <end position="145"/>
    </location>
</feature>
<dbReference type="AlphaFoldDB" id="A0ABD3NBE5"/>
<organism evidence="4 5">
    <name type="scientific">Stephanodiscus triporus</name>
    <dbReference type="NCBI Taxonomy" id="2934178"/>
    <lineage>
        <taxon>Eukaryota</taxon>
        <taxon>Sar</taxon>
        <taxon>Stramenopiles</taxon>
        <taxon>Ochrophyta</taxon>
        <taxon>Bacillariophyta</taxon>
        <taxon>Coscinodiscophyceae</taxon>
        <taxon>Thalassiosirophycidae</taxon>
        <taxon>Stephanodiscales</taxon>
        <taxon>Stephanodiscaceae</taxon>
        <taxon>Stephanodiscus</taxon>
    </lineage>
</organism>
<name>A0ABD3NBE5_9STRA</name>
<comment type="caution">
    <text evidence="4">The sequence shown here is derived from an EMBL/GenBank/DDBJ whole genome shotgun (WGS) entry which is preliminary data.</text>
</comment>
<keyword evidence="2" id="KW-0812">Transmembrane</keyword>
<feature type="compositionally biased region" description="Gly residues" evidence="1">
    <location>
        <begin position="184"/>
        <end position="199"/>
    </location>
</feature>
<keyword evidence="2" id="KW-0472">Membrane</keyword>
<keyword evidence="5" id="KW-1185">Reference proteome</keyword>
<proteinExistence type="predicted"/>
<dbReference type="PROSITE" id="PS50076">
    <property type="entry name" value="DNAJ_2"/>
    <property type="match status" value="1"/>
</dbReference>
<feature type="region of interest" description="Disordered" evidence="1">
    <location>
        <begin position="73"/>
        <end position="97"/>
    </location>
</feature>
<dbReference type="Proteomes" id="UP001530315">
    <property type="component" value="Unassembled WGS sequence"/>
</dbReference>
<feature type="transmembrane region" description="Helical" evidence="2">
    <location>
        <begin position="264"/>
        <end position="286"/>
    </location>
</feature>
<dbReference type="SMART" id="SM00271">
    <property type="entry name" value="DnaJ"/>
    <property type="match status" value="1"/>
</dbReference>
<feature type="region of interest" description="Disordered" evidence="1">
    <location>
        <begin position="1"/>
        <end position="38"/>
    </location>
</feature>
<feature type="compositionally biased region" description="Low complexity" evidence="1">
    <location>
        <begin position="75"/>
        <end position="87"/>
    </location>
</feature>
<evidence type="ECO:0000313" key="5">
    <source>
        <dbReference type="Proteomes" id="UP001530315"/>
    </source>
</evidence>
<keyword evidence="2" id="KW-1133">Transmembrane helix</keyword>
<reference evidence="4 5" key="1">
    <citation type="submission" date="2024-10" db="EMBL/GenBank/DDBJ databases">
        <title>Updated reference genomes for cyclostephanoid diatoms.</title>
        <authorList>
            <person name="Roberts W.R."/>
            <person name="Alverson A.J."/>
        </authorList>
    </citation>
    <scope>NUCLEOTIDE SEQUENCE [LARGE SCALE GENOMIC DNA]</scope>
    <source>
        <strain evidence="4 5">AJA276-08</strain>
    </source>
</reference>
<dbReference type="EMBL" id="JALLAZ020001535">
    <property type="protein sequence ID" value="KAL3773388.1"/>
    <property type="molecule type" value="Genomic_DNA"/>
</dbReference>
<sequence>MAKPHPSPSSSSSAAPATTTTTPDSAPPPPPAALPTAEALEVLLSPDGYYRYLGIPRPEPDVAGLRYREATAASGGANNNNNNNNNNDGGGGGIDLDRVKRNYRRLSLRHHPDRKTGDAETFRVLNRAKVVLGNPKLRREYDLVGLDLEDDDDQADDHHHHHGGDNAGGGGGAAAASDDHDDVGGGGGGRSNEASGGGNDSSEKDGGEARHHHRRADDGGSGSGSGSGSSKTETVMGHLASATLAAVLQVVVRTGLMGTVSVLISRYTILTLPAMGVLAYISYKLYSALRATLGKNILSLHVMKDALSPLVIAFGIFCMYRGRRFVIVTSSSSSSGVDNAIVGDGAIAGGATTTTTTTIATCLDWSWTFWFGEALVMTLFVSNSFEKQPRALVVAFAVLSLLSSLWLRGRFWRYATVLVLEGVIAMLCVVIFPVMEMILESIVEDKMRKVGEKIRAHDKRMRELLSKKKKEHCGSTSF</sequence>
<dbReference type="SUPFAM" id="SSF46565">
    <property type="entry name" value="Chaperone J-domain"/>
    <property type="match status" value="1"/>
</dbReference>
<feature type="compositionally biased region" description="Low complexity" evidence="1">
    <location>
        <begin position="8"/>
        <end position="24"/>
    </location>
</feature>
<feature type="transmembrane region" description="Helical" evidence="2">
    <location>
        <begin position="235"/>
        <end position="252"/>
    </location>
</feature>
<dbReference type="InterPro" id="IPR036869">
    <property type="entry name" value="J_dom_sf"/>
</dbReference>
<gene>
    <name evidence="4" type="ORF">ACHAW5_010994</name>
</gene>
<feature type="transmembrane region" description="Helical" evidence="2">
    <location>
        <begin position="414"/>
        <end position="439"/>
    </location>
</feature>
<accession>A0ABD3NBE5</accession>
<dbReference type="InterPro" id="IPR051100">
    <property type="entry name" value="DnaJ_subfamily_B/C"/>
</dbReference>
<dbReference type="Gene3D" id="1.10.287.110">
    <property type="entry name" value="DnaJ domain"/>
    <property type="match status" value="1"/>
</dbReference>
<evidence type="ECO:0000259" key="3">
    <source>
        <dbReference type="PROSITE" id="PS50076"/>
    </source>
</evidence>
<feature type="region of interest" description="Disordered" evidence="1">
    <location>
        <begin position="150"/>
        <end position="234"/>
    </location>
</feature>